<keyword evidence="5" id="KW-0378">Hydrolase</keyword>
<sequence length="249" mass="28170">MKMKDSGVEWIGEIPEDWDIGKVNRALKHVKEVAGDKHGLYPRLSLAKSGVIERPKYDGNGQAPADYNTYQIVPKQQFVFNLMGLEQDSDYRRVGVPEKSGPLSSGYVRMDNNSDVLNVKYGYYYFLTLESYRIFNAYGTGIRSTLNGKQLEKLPLILPAIDEQQKIADFLDSKIALIDQIIADTKRSIEELKAYKQSLITETVTKGLDPNVPMKDSGVEWIGLGRCRKNGNFQPINILLKFVMVKKSQ</sequence>
<dbReference type="Gene3D" id="1.10.287.1120">
    <property type="entry name" value="Bipartite methylase S protein"/>
    <property type="match status" value="1"/>
</dbReference>
<protein>
    <submittedName>
        <fullName evidence="5">Restriction endonuclease subunit S</fullName>
        <ecNumber evidence="5">3.1.21.-</ecNumber>
    </submittedName>
</protein>
<dbReference type="InterPro" id="IPR052021">
    <property type="entry name" value="Type-I_RS_S_subunit"/>
</dbReference>
<dbReference type="GO" id="GO:0003677">
    <property type="term" value="F:DNA binding"/>
    <property type="evidence" value="ECO:0007669"/>
    <property type="project" value="UniProtKB-KW"/>
</dbReference>
<evidence type="ECO:0000313" key="5">
    <source>
        <dbReference type="EMBL" id="MDG6193624.1"/>
    </source>
</evidence>
<dbReference type="EC" id="3.1.21.-" evidence="5"/>
<name>A0A9X4SJK5_9LACT</name>
<dbReference type="Proteomes" id="UP001153203">
    <property type="component" value="Unassembled WGS sequence"/>
</dbReference>
<accession>A0A9X4SJK5</accession>
<comment type="similarity">
    <text evidence="1">Belongs to the type-I restriction system S methylase family.</text>
</comment>
<dbReference type="GO" id="GO:0016787">
    <property type="term" value="F:hydrolase activity"/>
    <property type="evidence" value="ECO:0007669"/>
    <property type="project" value="UniProtKB-KW"/>
</dbReference>
<keyword evidence="5" id="KW-0255">Endonuclease</keyword>
<keyword evidence="2" id="KW-0680">Restriction system</keyword>
<evidence type="ECO:0000313" key="6">
    <source>
        <dbReference type="Proteomes" id="UP001153203"/>
    </source>
</evidence>
<evidence type="ECO:0000256" key="3">
    <source>
        <dbReference type="ARBA" id="ARBA00023125"/>
    </source>
</evidence>
<keyword evidence="3" id="KW-0238">DNA-binding</keyword>
<dbReference type="EMBL" id="JAMWGI010000003">
    <property type="protein sequence ID" value="MDG6193624.1"/>
    <property type="molecule type" value="Genomic_DNA"/>
</dbReference>
<dbReference type="GO" id="GO:0009307">
    <property type="term" value="P:DNA restriction-modification system"/>
    <property type="evidence" value="ECO:0007669"/>
    <property type="project" value="UniProtKB-KW"/>
</dbReference>
<dbReference type="SUPFAM" id="SSF116734">
    <property type="entry name" value="DNA methylase specificity domain"/>
    <property type="match status" value="1"/>
</dbReference>
<dbReference type="InterPro" id="IPR000055">
    <property type="entry name" value="Restrct_endonuc_typeI_TRD"/>
</dbReference>
<organism evidence="5 6">
    <name type="scientific">Lactococcus formosensis</name>
    <dbReference type="NCBI Taxonomy" id="1281486"/>
    <lineage>
        <taxon>Bacteria</taxon>
        <taxon>Bacillati</taxon>
        <taxon>Bacillota</taxon>
        <taxon>Bacilli</taxon>
        <taxon>Lactobacillales</taxon>
        <taxon>Streptococcaceae</taxon>
        <taxon>Lactococcus</taxon>
    </lineage>
</organism>
<evidence type="ECO:0000256" key="2">
    <source>
        <dbReference type="ARBA" id="ARBA00022747"/>
    </source>
</evidence>
<dbReference type="Gene3D" id="3.90.220.20">
    <property type="entry name" value="DNA methylase specificity domains"/>
    <property type="match status" value="1"/>
</dbReference>
<dbReference type="Pfam" id="PF01420">
    <property type="entry name" value="Methylase_S"/>
    <property type="match status" value="1"/>
</dbReference>
<evidence type="ECO:0000259" key="4">
    <source>
        <dbReference type="Pfam" id="PF01420"/>
    </source>
</evidence>
<feature type="domain" description="Type I restriction modification DNA specificity" evidence="4">
    <location>
        <begin position="117"/>
        <end position="190"/>
    </location>
</feature>
<evidence type="ECO:0000256" key="1">
    <source>
        <dbReference type="ARBA" id="ARBA00010923"/>
    </source>
</evidence>
<dbReference type="RefSeq" id="WP_279363244.1">
    <property type="nucleotide sequence ID" value="NZ_JAMWGA010000003.1"/>
</dbReference>
<dbReference type="GO" id="GO:0004519">
    <property type="term" value="F:endonuclease activity"/>
    <property type="evidence" value="ECO:0007669"/>
    <property type="project" value="UniProtKB-KW"/>
</dbReference>
<gene>
    <name evidence="5" type="ORF">NF708_06370</name>
</gene>
<dbReference type="PANTHER" id="PTHR30408">
    <property type="entry name" value="TYPE-1 RESTRICTION ENZYME ECOKI SPECIFICITY PROTEIN"/>
    <property type="match status" value="1"/>
</dbReference>
<reference evidence="5" key="1">
    <citation type="submission" date="2022-06" db="EMBL/GenBank/DDBJ databases">
        <title>Lactococcus from bovine mastitis in China.</title>
        <authorList>
            <person name="Lin Y."/>
            <person name="Han B."/>
        </authorList>
    </citation>
    <scope>NUCLEOTIDE SEQUENCE</scope>
    <source>
        <strain evidence="5">Hebei-B-39</strain>
    </source>
</reference>
<comment type="caution">
    <text evidence="5">The sequence shown here is derived from an EMBL/GenBank/DDBJ whole genome shotgun (WGS) entry which is preliminary data.</text>
</comment>
<dbReference type="InterPro" id="IPR044946">
    <property type="entry name" value="Restrct_endonuc_typeI_TRD_sf"/>
</dbReference>
<keyword evidence="5" id="KW-0540">Nuclease</keyword>
<dbReference type="AlphaFoldDB" id="A0A9X4SJK5"/>
<proteinExistence type="inferred from homology"/>
<dbReference type="PANTHER" id="PTHR30408:SF12">
    <property type="entry name" value="TYPE I RESTRICTION ENZYME MJAVIII SPECIFICITY SUBUNIT"/>
    <property type="match status" value="1"/>
</dbReference>